<dbReference type="Proteomes" id="UP000038040">
    <property type="component" value="Unplaced"/>
</dbReference>
<feature type="domain" description="ETS" evidence="4">
    <location>
        <begin position="159"/>
        <end position="239"/>
    </location>
</feature>
<dbReference type="GO" id="GO:0043565">
    <property type="term" value="F:sequence-specific DNA binding"/>
    <property type="evidence" value="ECO:0007669"/>
    <property type="project" value="InterPro"/>
</dbReference>
<sequence>MCLPLKALLPTTSQSYDNSFYNPSNELHGTPSISSDPYDTRQGSISFCPAIFSGEKPSSLSEECISMQLYPQNSYLYGKPSVLPQLPHSQQASDEWNSKCPYIGNQYSSSYLNYSNLHNYSVLNQQCCESMSPSSSSETDVEYGQTPSVLSLPGLTGPIQLWQFLLELLMNESAKSCITWTGNGWEFKLNDPDEVARKWGLRKNKPKMNYEKLSRGLRYYYDKNIIHKTPGKRYVYRFVCDLTSLLQMSAEQMHSKMNVKRELFD</sequence>
<keyword evidence="7" id="KW-1185">Reference proteome</keyword>
<gene>
    <name evidence="5" type="ORF">DME_LOCUS6217</name>
</gene>
<dbReference type="SUPFAM" id="SSF46785">
    <property type="entry name" value="Winged helix' DNA-binding domain"/>
    <property type="match status" value="1"/>
</dbReference>
<dbReference type="WBParaSite" id="DME_0000185701-mRNA-1">
    <property type="protein sequence ID" value="DME_0000185701-mRNA-1"/>
    <property type="gene ID" value="DME_0000185701"/>
</dbReference>
<evidence type="ECO:0000313" key="6">
    <source>
        <dbReference type="Proteomes" id="UP000038040"/>
    </source>
</evidence>
<dbReference type="PROSITE" id="PS50061">
    <property type="entry name" value="ETS_DOMAIN_3"/>
    <property type="match status" value="1"/>
</dbReference>
<protein>
    <submittedName>
        <fullName evidence="8">ETS domain-containing protein</fullName>
    </submittedName>
</protein>
<dbReference type="GO" id="GO:0000981">
    <property type="term" value="F:DNA-binding transcription factor activity, RNA polymerase II-specific"/>
    <property type="evidence" value="ECO:0007669"/>
    <property type="project" value="TreeGrafter"/>
</dbReference>
<evidence type="ECO:0000256" key="2">
    <source>
        <dbReference type="ARBA" id="ARBA00023125"/>
    </source>
</evidence>
<evidence type="ECO:0000313" key="7">
    <source>
        <dbReference type="Proteomes" id="UP000274756"/>
    </source>
</evidence>
<evidence type="ECO:0000313" key="8">
    <source>
        <dbReference type="WBParaSite" id="DME_0000185701-mRNA-1"/>
    </source>
</evidence>
<evidence type="ECO:0000313" key="5">
    <source>
        <dbReference type="EMBL" id="VDN56244.1"/>
    </source>
</evidence>
<dbReference type="Gene3D" id="1.10.10.10">
    <property type="entry name" value="Winged helix-like DNA-binding domain superfamily/Winged helix DNA-binding domain"/>
    <property type="match status" value="1"/>
</dbReference>
<comment type="similarity">
    <text evidence="1 3">Belongs to the ETS family.</text>
</comment>
<keyword evidence="3" id="KW-0539">Nucleus</keyword>
<dbReference type="InterPro" id="IPR036390">
    <property type="entry name" value="WH_DNA-bd_sf"/>
</dbReference>
<evidence type="ECO:0000256" key="3">
    <source>
        <dbReference type="RuleBase" id="RU004019"/>
    </source>
</evidence>
<dbReference type="PRINTS" id="PR00454">
    <property type="entry name" value="ETSDOMAIN"/>
</dbReference>
<dbReference type="GO" id="GO:0005634">
    <property type="term" value="C:nucleus"/>
    <property type="evidence" value="ECO:0007669"/>
    <property type="project" value="UniProtKB-SubCell"/>
</dbReference>
<name>A0A0N4U4W8_DRAME</name>
<dbReference type="OrthoDB" id="10067219at2759"/>
<proteinExistence type="inferred from homology"/>
<dbReference type="PANTHER" id="PTHR11849">
    <property type="entry name" value="ETS"/>
    <property type="match status" value="1"/>
</dbReference>
<reference evidence="8" key="1">
    <citation type="submission" date="2017-02" db="UniProtKB">
        <authorList>
            <consortium name="WormBaseParasite"/>
        </authorList>
    </citation>
    <scope>IDENTIFICATION</scope>
</reference>
<dbReference type="InterPro" id="IPR000418">
    <property type="entry name" value="Ets_dom"/>
</dbReference>
<dbReference type="Proteomes" id="UP000274756">
    <property type="component" value="Unassembled WGS sequence"/>
</dbReference>
<comment type="subcellular location">
    <subcellularLocation>
        <location evidence="3">Nucleus</location>
    </subcellularLocation>
</comment>
<dbReference type="AlphaFoldDB" id="A0A0N4U4W8"/>
<dbReference type="STRING" id="318479.A0A0N4U4W8"/>
<dbReference type="SMART" id="SM00413">
    <property type="entry name" value="ETS"/>
    <property type="match status" value="1"/>
</dbReference>
<keyword evidence="2 3" id="KW-0238">DNA-binding</keyword>
<dbReference type="PANTHER" id="PTHR11849:SF289">
    <property type="entry name" value="ETS-LIKE PROTEIN POINTED"/>
    <property type="match status" value="1"/>
</dbReference>
<reference evidence="5 7" key="2">
    <citation type="submission" date="2018-11" db="EMBL/GenBank/DDBJ databases">
        <authorList>
            <consortium name="Pathogen Informatics"/>
        </authorList>
    </citation>
    <scope>NUCLEOTIDE SEQUENCE [LARGE SCALE GENOMIC DNA]</scope>
</reference>
<dbReference type="InterPro" id="IPR036388">
    <property type="entry name" value="WH-like_DNA-bd_sf"/>
</dbReference>
<organism evidence="6 8">
    <name type="scientific">Dracunculus medinensis</name>
    <name type="common">Guinea worm</name>
    <dbReference type="NCBI Taxonomy" id="318479"/>
    <lineage>
        <taxon>Eukaryota</taxon>
        <taxon>Metazoa</taxon>
        <taxon>Ecdysozoa</taxon>
        <taxon>Nematoda</taxon>
        <taxon>Chromadorea</taxon>
        <taxon>Rhabditida</taxon>
        <taxon>Spirurina</taxon>
        <taxon>Dracunculoidea</taxon>
        <taxon>Dracunculidae</taxon>
        <taxon>Dracunculus</taxon>
    </lineage>
</organism>
<dbReference type="PROSITE" id="PS00345">
    <property type="entry name" value="ETS_DOMAIN_1"/>
    <property type="match status" value="1"/>
</dbReference>
<evidence type="ECO:0000256" key="1">
    <source>
        <dbReference type="ARBA" id="ARBA00005562"/>
    </source>
</evidence>
<dbReference type="PROSITE" id="PS00346">
    <property type="entry name" value="ETS_DOMAIN_2"/>
    <property type="match status" value="1"/>
</dbReference>
<accession>A0A0N4U4W8</accession>
<dbReference type="InterPro" id="IPR046328">
    <property type="entry name" value="ETS_fam"/>
</dbReference>
<dbReference type="EMBL" id="UYYG01001155">
    <property type="protein sequence ID" value="VDN56244.1"/>
    <property type="molecule type" value="Genomic_DNA"/>
</dbReference>
<dbReference type="GO" id="GO:0030154">
    <property type="term" value="P:cell differentiation"/>
    <property type="evidence" value="ECO:0007669"/>
    <property type="project" value="TreeGrafter"/>
</dbReference>
<evidence type="ECO:0000259" key="4">
    <source>
        <dbReference type="PROSITE" id="PS50061"/>
    </source>
</evidence>
<dbReference type="Pfam" id="PF00178">
    <property type="entry name" value="Ets"/>
    <property type="match status" value="1"/>
</dbReference>